<organism evidence="1 2">
    <name type="scientific">Kribbella shirazensis</name>
    <dbReference type="NCBI Taxonomy" id="1105143"/>
    <lineage>
        <taxon>Bacteria</taxon>
        <taxon>Bacillati</taxon>
        <taxon>Actinomycetota</taxon>
        <taxon>Actinomycetes</taxon>
        <taxon>Propionibacteriales</taxon>
        <taxon>Kribbellaceae</taxon>
        <taxon>Kribbella</taxon>
    </lineage>
</organism>
<protein>
    <submittedName>
        <fullName evidence="1">Uncharacterized protein</fullName>
    </submittedName>
</protein>
<name>A0A7X5VBQ0_9ACTN</name>
<evidence type="ECO:0000313" key="1">
    <source>
        <dbReference type="EMBL" id="NIK58275.1"/>
    </source>
</evidence>
<proteinExistence type="predicted"/>
<dbReference type="RefSeq" id="WP_167208940.1">
    <property type="nucleotide sequence ID" value="NZ_JAASRO010000001.1"/>
</dbReference>
<dbReference type="AlphaFoldDB" id="A0A7X5VBQ0"/>
<accession>A0A7X5VBQ0</accession>
<gene>
    <name evidence="1" type="ORF">BJY22_003992</name>
</gene>
<comment type="caution">
    <text evidence="1">The sequence shown here is derived from an EMBL/GenBank/DDBJ whole genome shotgun (WGS) entry which is preliminary data.</text>
</comment>
<reference evidence="1 2" key="1">
    <citation type="submission" date="2020-03" db="EMBL/GenBank/DDBJ databases">
        <title>Sequencing the genomes of 1000 actinobacteria strains.</title>
        <authorList>
            <person name="Klenk H.-P."/>
        </authorList>
    </citation>
    <scope>NUCLEOTIDE SEQUENCE [LARGE SCALE GENOMIC DNA]</scope>
    <source>
        <strain evidence="1 2">DSM 45490</strain>
    </source>
</reference>
<keyword evidence="2" id="KW-1185">Reference proteome</keyword>
<dbReference type="EMBL" id="JAASRO010000001">
    <property type="protein sequence ID" value="NIK58275.1"/>
    <property type="molecule type" value="Genomic_DNA"/>
</dbReference>
<dbReference type="Proteomes" id="UP000555407">
    <property type="component" value="Unassembled WGS sequence"/>
</dbReference>
<sequence>MSAGYSLILASSVGERDGIGLEPTRVDGGCAAEVFEDADTGNRVVNVFDKNVPVEAIEWLLAEARARL</sequence>
<evidence type="ECO:0000313" key="2">
    <source>
        <dbReference type="Proteomes" id="UP000555407"/>
    </source>
</evidence>